<proteinExistence type="predicted"/>
<reference evidence="1 2" key="1">
    <citation type="submission" date="2016-07" db="EMBL/GenBank/DDBJ databases">
        <title>Pervasive Adenine N6-methylation of Active Genes in Fungi.</title>
        <authorList>
            <consortium name="DOE Joint Genome Institute"/>
            <person name="Mondo S.J."/>
            <person name="Dannebaum R.O."/>
            <person name="Kuo R.C."/>
            <person name="Labutti K."/>
            <person name="Haridas S."/>
            <person name="Kuo A."/>
            <person name="Salamov A."/>
            <person name="Ahrendt S.R."/>
            <person name="Lipzen A."/>
            <person name="Sullivan W."/>
            <person name="Andreopoulos W.B."/>
            <person name="Clum A."/>
            <person name="Lindquist E."/>
            <person name="Daum C."/>
            <person name="Ramamoorthy G.K."/>
            <person name="Gryganskyi A."/>
            <person name="Culley D."/>
            <person name="Magnuson J.K."/>
            <person name="James T.Y."/>
            <person name="O'Malley M.A."/>
            <person name="Stajich J.E."/>
            <person name="Spatafora J.W."/>
            <person name="Visel A."/>
            <person name="Grigoriev I.V."/>
        </authorList>
    </citation>
    <scope>NUCLEOTIDE SEQUENCE [LARGE SCALE GENOMIC DNA]</scope>
    <source>
        <strain evidence="1 2">PL171</strain>
    </source>
</reference>
<organism evidence="1 2">
    <name type="scientific">Catenaria anguillulae PL171</name>
    <dbReference type="NCBI Taxonomy" id="765915"/>
    <lineage>
        <taxon>Eukaryota</taxon>
        <taxon>Fungi</taxon>
        <taxon>Fungi incertae sedis</taxon>
        <taxon>Blastocladiomycota</taxon>
        <taxon>Blastocladiomycetes</taxon>
        <taxon>Blastocladiales</taxon>
        <taxon>Catenariaceae</taxon>
        <taxon>Catenaria</taxon>
    </lineage>
</organism>
<accession>A0A1Y2H748</accession>
<dbReference type="InterPro" id="IPR015943">
    <property type="entry name" value="WD40/YVTN_repeat-like_dom_sf"/>
</dbReference>
<dbReference type="EMBL" id="MCFL01000085">
    <property type="protein sequence ID" value="ORZ30417.1"/>
    <property type="molecule type" value="Genomic_DNA"/>
</dbReference>
<dbReference type="AlphaFoldDB" id="A0A1Y2H748"/>
<comment type="caution">
    <text evidence="1">The sequence shown here is derived from an EMBL/GenBank/DDBJ whole genome shotgun (WGS) entry which is preliminary data.</text>
</comment>
<protein>
    <submittedName>
        <fullName evidence="1">Uncharacterized protein</fullName>
    </submittedName>
</protein>
<dbReference type="Gene3D" id="2.130.10.10">
    <property type="entry name" value="YVTN repeat-like/Quinoprotein amine dehydrogenase"/>
    <property type="match status" value="1"/>
</dbReference>
<name>A0A1Y2H748_9FUNG</name>
<dbReference type="Proteomes" id="UP000193411">
    <property type="component" value="Unassembled WGS sequence"/>
</dbReference>
<sequence length="57" mass="6437">MCTTSYDDLIRIWNGEVVGDQGEGDDGSVELKAPTCALRHDNKTGRWVTLFRYVLYA</sequence>
<evidence type="ECO:0000313" key="1">
    <source>
        <dbReference type="EMBL" id="ORZ30417.1"/>
    </source>
</evidence>
<evidence type="ECO:0000313" key="2">
    <source>
        <dbReference type="Proteomes" id="UP000193411"/>
    </source>
</evidence>
<feature type="non-terminal residue" evidence="1">
    <location>
        <position position="1"/>
    </location>
</feature>
<gene>
    <name evidence="1" type="ORF">BCR44DRAFT_40589</name>
</gene>
<keyword evidence="2" id="KW-1185">Reference proteome</keyword>